<accession>A0A5M6D4S4</accession>
<evidence type="ECO:0000256" key="4">
    <source>
        <dbReference type="ARBA" id="ARBA00023163"/>
    </source>
</evidence>
<dbReference type="GO" id="GO:0006352">
    <property type="term" value="P:DNA-templated transcription initiation"/>
    <property type="evidence" value="ECO:0007669"/>
    <property type="project" value="InterPro"/>
</dbReference>
<name>A0A5M6D4S4_9BACT</name>
<dbReference type="Proteomes" id="UP000323426">
    <property type="component" value="Unassembled WGS sequence"/>
</dbReference>
<sequence>MPNVVYFSEEALLAGIRREDETAVAYLYKQHYPMVLHFVLSNNGTEEEAKDIYQEAVILFIEKIREETLELNCLIKTYLYSVCRRLWLKRLAFKSRFGGAVSESDTFVDVADDVVEYEEREASFTKMAEALVLVGEPCKTLLEDFYMQDLSMQEITEKFGYTNADNAKNQKYKCLLRLKKLFFNLYKSEVEHE</sequence>
<feature type="domain" description="RNA polymerase sigma-70 region 2" evidence="5">
    <location>
        <begin position="27"/>
        <end position="96"/>
    </location>
</feature>
<dbReference type="PANTHER" id="PTHR43133:SF8">
    <property type="entry name" value="RNA POLYMERASE SIGMA FACTOR HI_1459-RELATED"/>
    <property type="match status" value="1"/>
</dbReference>
<keyword evidence="4" id="KW-0804">Transcription</keyword>
<dbReference type="RefSeq" id="WP_150090856.1">
    <property type="nucleotide sequence ID" value="NZ_VWSF01000017.1"/>
</dbReference>
<evidence type="ECO:0000256" key="1">
    <source>
        <dbReference type="ARBA" id="ARBA00023015"/>
    </source>
</evidence>
<dbReference type="GO" id="GO:0003677">
    <property type="term" value="F:DNA binding"/>
    <property type="evidence" value="ECO:0007669"/>
    <property type="project" value="UniProtKB-KW"/>
</dbReference>
<dbReference type="AlphaFoldDB" id="A0A5M6D4S4"/>
<organism evidence="6 7">
    <name type="scientific">Adhaeribacter rhizoryzae</name>
    <dbReference type="NCBI Taxonomy" id="2607907"/>
    <lineage>
        <taxon>Bacteria</taxon>
        <taxon>Pseudomonadati</taxon>
        <taxon>Bacteroidota</taxon>
        <taxon>Cytophagia</taxon>
        <taxon>Cytophagales</taxon>
        <taxon>Hymenobacteraceae</taxon>
        <taxon>Adhaeribacter</taxon>
    </lineage>
</organism>
<keyword evidence="7" id="KW-1185">Reference proteome</keyword>
<dbReference type="EMBL" id="VWSF01000017">
    <property type="protein sequence ID" value="KAA5542517.1"/>
    <property type="molecule type" value="Genomic_DNA"/>
</dbReference>
<keyword evidence="2" id="KW-0731">Sigma factor</keyword>
<dbReference type="PANTHER" id="PTHR43133">
    <property type="entry name" value="RNA POLYMERASE ECF-TYPE SIGMA FACTO"/>
    <property type="match status" value="1"/>
</dbReference>
<gene>
    <name evidence="6" type="ORF">F0145_18910</name>
</gene>
<dbReference type="InterPro" id="IPR013325">
    <property type="entry name" value="RNA_pol_sigma_r2"/>
</dbReference>
<evidence type="ECO:0000313" key="7">
    <source>
        <dbReference type="Proteomes" id="UP000323426"/>
    </source>
</evidence>
<comment type="caution">
    <text evidence="6">The sequence shown here is derived from an EMBL/GenBank/DDBJ whole genome shotgun (WGS) entry which is preliminary data.</text>
</comment>
<evidence type="ECO:0000256" key="2">
    <source>
        <dbReference type="ARBA" id="ARBA00023082"/>
    </source>
</evidence>
<evidence type="ECO:0000256" key="3">
    <source>
        <dbReference type="ARBA" id="ARBA00023125"/>
    </source>
</evidence>
<dbReference type="NCBIfam" id="TIGR02937">
    <property type="entry name" value="sigma70-ECF"/>
    <property type="match status" value="1"/>
</dbReference>
<dbReference type="GO" id="GO:0016987">
    <property type="term" value="F:sigma factor activity"/>
    <property type="evidence" value="ECO:0007669"/>
    <property type="project" value="UniProtKB-KW"/>
</dbReference>
<keyword evidence="3" id="KW-0238">DNA-binding</keyword>
<dbReference type="SUPFAM" id="SSF88946">
    <property type="entry name" value="Sigma2 domain of RNA polymerase sigma factors"/>
    <property type="match status" value="1"/>
</dbReference>
<dbReference type="InterPro" id="IPR014284">
    <property type="entry name" value="RNA_pol_sigma-70_dom"/>
</dbReference>
<dbReference type="InterPro" id="IPR039425">
    <property type="entry name" value="RNA_pol_sigma-70-like"/>
</dbReference>
<reference evidence="6 7" key="1">
    <citation type="submission" date="2019-09" db="EMBL/GenBank/DDBJ databases">
        <title>Genome sequence and assembly of Adhaeribacter sp.</title>
        <authorList>
            <person name="Chhetri G."/>
        </authorList>
    </citation>
    <scope>NUCLEOTIDE SEQUENCE [LARGE SCALE GENOMIC DNA]</scope>
    <source>
        <strain evidence="6 7">DK36</strain>
    </source>
</reference>
<keyword evidence="1" id="KW-0805">Transcription regulation</keyword>
<evidence type="ECO:0000259" key="5">
    <source>
        <dbReference type="Pfam" id="PF04542"/>
    </source>
</evidence>
<dbReference type="Pfam" id="PF04542">
    <property type="entry name" value="Sigma70_r2"/>
    <property type="match status" value="1"/>
</dbReference>
<dbReference type="Gene3D" id="1.10.1740.10">
    <property type="match status" value="1"/>
</dbReference>
<proteinExistence type="predicted"/>
<protein>
    <submittedName>
        <fullName evidence="6">Sigma-70 family RNA polymerase sigma factor</fullName>
    </submittedName>
</protein>
<evidence type="ECO:0000313" key="6">
    <source>
        <dbReference type="EMBL" id="KAA5542517.1"/>
    </source>
</evidence>
<dbReference type="InterPro" id="IPR007627">
    <property type="entry name" value="RNA_pol_sigma70_r2"/>
</dbReference>